<dbReference type="SMART" id="SM00560">
    <property type="entry name" value="LamGL"/>
    <property type="match status" value="1"/>
</dbReference>
<reference evidence="6" key="1">
    <citation type="submission" date="2021-02" db="EMBL/GenBank/DDBJ databases">
        <authorList>
            <person name="Nowell W R."/>
        </authorList>
    </citation>
    <scope>NUCLEOTIDE SEQUENCE</scope>
</reference>
<evidence type="ECO:0000313" key="6">
    <source>
        <dbReference type="EMBL" id="CAF4037347.1"/>
    </source>
</evidence>
<dbReference type="Proteomes" id="UP000663868">
    <property type="component" value="Unassembled WGS sequence"/>
</dbReference>
<feature type="transmembrane region" description="Helical" evidence="4">
    <location>
        <begin position="21"/>
        <end position="46"/>
    </location>
</feature>
<dbReference type="Gene3D" id="2.60.120.200">
    <property type="match status" value="2"/>
</dbReference>
<name>A0A819RA89_9BILA</name>
<keyword evidence="4" id="KW-1133">Transmembrane helix</keyword>
<evidence type="ECO:0000256" key="1">
    <source>
        <dbReference type="ARBA" id="ARBA00022729"/>
    </source>
</evidence>
<sequence length="725" mass="79652">MFHYFEELIKKHDFVSFKKRAFWHFTFKDILAILCSAAIPIALATYTAIGSQQQKKEAEKTRQFDLEQSRELRQQTLYDEFINNIFKLDNYGYLKERKNPWAFANAYYRAAHRQWDTIRKADVIQFLKEKHLIGRNNCTNECKTTNLDDIIRLNKLNFDNVYLASEIGALHQLDLECVAFHQISMSNGKFSSVSLNGASFDGAQLDKVTFNSSSLVCASFNGVNLSGADFGNSNLTSAQFSNSDLSGAKITEDQIKQASFHNVTMPNGEKSETTSSTTTKEPITQTTTIIKTKKATTTSPSSTTTTGLCIQVTYPYDAHSYWAMENISADSISNLSGTALNSPTYMNGGMNGGYTLRLISSSNQYITIPTYQSFVSTSFTVEMWIYPTSLSSGTSYGLFSQYESLTQDHNLYLILSGGNLKMGFWNDDVTSETALLANTGYHVAFVYDNSSQTQIIYLNGVQDISRSSAGPYLGASGAIHIGNYYDGSNHTFDGYIDEVTLYMNARSASDILSDATLTTWHSFDCGISFDSGPNRINGMASNVMLASGRVGQGLSFISSSSYYQLYGFVGLGISNHPYSISLWIQRTSTGGGTLVHVSENRDESGWCVDFMGFSSSGQIIGVSYDGVIRDVVGPVVSTNVWTHVATTFSTTNGVRLYVNGSLIGSTGAMVYSASGKVNTVTLGNHRVGGCSVNSIDPGTFYGYLDEFRLYSRELSPVDVIALANP</sequence>
<evidence type="ECO:0000259" key="5">
    <source>
        <dbReference type="SMART" id="SM00560"/>
    </source>
</evidence>
<dbReference type="InterPro" id="IPR051082">
    <property type="entry name" value="Pentapeptide-BTB/POZ_domain"/>
</dbReference>
<evidence type="ECO:0000256" key="4">
    <source>
        <dbReference type="SAM" id="Phobius"/>
    </source>
</evidence>
<keyword evidence="4" id="KW-0472">Membrane</keyword>
<feature type="compositionally biased region" description="Low complexity" evidence="3">
    <location>
        <begin position="273"/>
        <end position="286"/>
    </location>
</feature>
<dbReference type="Pfam" id="PF13385">
    <property type="entry name" value="Laminin_G_3"/>
    <property type="match status" value="2"/>
</dbReference>
<keyword evidence="4" id="KW-0812">Transmembrane</keyword>
<dbReference type="InterPro" id="IPR006558">
    <property type="entry name" value="LamG-like"/>
</dbReference>
<comment type="caution">
    <text evidence="6">The sequence shown here is derived from an EMBL/GenBank/DDBJ whole genome shotgun (WGS) entry which is preliminary data.</text>
</comment>
<accession>A0A819RA89</accession>
<dbReference type="AlphaFoldDB" id="A0A819RA89"/>
<dbReference type="InterPro" id="IPR013320">
    <property type="entry name" value="ConA-like_dom_sf"/>
</dbReference>
<proteinExistence type="predicted"/>
<dbReference type="SUPFAM" id="SSF49899">
    <property type="entry name" value="Concanavalin A-like lectins/glucanases"/>
    <property type="match status" value="2"/>
</dbReference>
<evidence type="ECO:0000256" key="2">
    <source>
        <dbReference type="ARBA" id="ARBA00023157"/>
    </source>
</evidence>
<dbReference type="SUPFAM" id="SSF141571">
    <property type="entry name" value="Pentapeptide repeat-like"/>
    <property type="match status" value="1"/>
</dbReference>
<dbReference type="Gene3D" id="2.160.20.80">
    <property type="entry name" value="E3 ubiquitin-protein ligase SopA"/>
    <property type="match status" value="1"/>
</dbReference>
<protein>
    <recommendedName>
        <fullName evidence="5">LamG-like jellyroll fold domain-containing protein</fullName>
    </recommendedName>
</protein>
<feature type="domain" description="LamG-like jellyroll fold" evidence="5">
    <location>
        <begin position="377"/>
        <end position="509"/>
    </location>
</feature>
<dbReference type="Pfam" id="PF13599">
    <property type="entry name" value="Pentapeptide_4"/>
    <property type="match status" value="1"/>
</dbReference>
<dbReference type="PANTHER" id="PTHR14136:SF25">
    <property type="entry name" value="BTB_POZ DOMAIN-CONTAINING PROTEIN"/>
    <property type="match status" value="1"/>
</dbReference>
<evidence type="ECO:0000256" key="3">
    <source>
        <dbReference type="SAM" id="MobiDB-lite"/>
    </source>
</evidence>
<dbReference type="PANTHER" id="PTHR14136">
    <property type="entry name" value="BTB_POZ DOMAIN-CONTAINING PROTEIN KCTD9"/>
    <property type="match status" value="1"/>
</dbReference>
<dbReference type="EMBL" id="CAJOBB010003375">
    <property type="protein sequence ID" value="CAF4037347.1"/>
    <property type="molecule type" value="Genomic_DNA"/>
</dbReference>
<keyword evidence="2" id="KW-1015">Disulfide bond</keyword>
<dbReference type="InterPro" id="IPR001646">
    <property type="entry name" value="5peptide_repeat"/>
</dbReference>
<keyword evidence="1" id="KW-0732">Signal</keyword>
<evidence type="ECO:0000313" key="7">
    <source>
        <dbReference type="Proteomes" id="UP000663868"/>
    </source>
</evidence>
<feature type="region of interest" description="Disordered" evidence="3">
    <location>
        <begin position="258"/>
        <end position="286"/>
    </location>
</feature>
<organism evidence="6 7">
    <name type="scientific">Adineta steineri</name>
    <dbReference type="NCBI Taxonomy" id="433720"/>
    <lineage>
        <taxon>Eukaryota</taxon>
        <taxon>Metazoa</taxon>
        <taxon>Spiralia</taxon>
        <taxon>Gnathifera</taxon>
        <taxon>Rotifera</taxon>
        <taxon>Eurotatoria</taxon>
        <taxon>Bdelloidea</taxon>
        <taxon>Adinetida</taxon>
        <taxon>Adinetidae</taxon>
        <taxon>Adineta</taxon>
    </lineage>
</organism>
<gene>
    <name evidence="6" type="ORF">KXQ929_LOCUS30675</name>
</gene>